<protein>
    <submittedName>
        <fullName evidence="2">Uncharacterized protein</fullName>
    </submittedName>
</protein>
<accession>A0ABT1K4L3</accession>
<comment type="caution">
    <text evidence="2">The sequence shown here is derived from an EMBL/GenBank/DDBJ whole genome shotgun (WGS) entry which is preliminary data.</text>
</comment>
<keyword evidence="1" id="KW-0732">Signal</keyword>
<dbReference type="RefSeq" id="WP_253772390.1">
    <property type="nucleotide sequence ID" value="NZ_BAAAVE010000049.1"/>
</dbReference>
<sequence length="240" mass="24684">MDIARPCWPALVAASALALVCAVTAGVAAGAAGTELTRGPNTAELRAAVQRETAERWRTWAAGRVFPARLPYSAEQGGTEQASRIGISPRTSCAGAVDAAAEGALRAAGCRAVLRATYIDALRGVLVTVGVAAFPDERAAARAGAAFPQAGEPVPGLRPLAFRGTVADRFTPSVRQAGSVRQSGPYVVLTTAGQADGRPASTAGEQRPAVFAFGGELAARILHRLTTPRLPDCAAPEWQC</sequence>
<dbReference type="Proteomes" id="UP001320766">
    <property type="component" value="Unassembled WGS sequence"/>
</dbReference>
<proteinExistence type="predicted"/>
<gene>
    <name evidence="2" type="ORF">HD595_004671</name>
</gene>
<organism evidence="2 3">
    <name type="scientific">Nonomuraea roseoviolacea subsp. carminata</name>
    <dbReference type="NCBI Taxonomy" id="160689"/>
    <lineage>
        <taxon>Bacteria</taxon>
        <taxon>Bacillati</taxon>
        <taxon>Actinomycetota</taxon>
        <taxon>Actinomycetes</taxon>
        <taxon>Streptosporangiales</taxon>
        <taxon>Streptosporangiaceae</taxon>
        <taxon>Nonomuraea</taxon>
    </lineage>
</organism>
<reference evidence="2 3" key="1">
    <citation type="submission" date="2022-06" db="EMBL/GenBank/DDBJ databases">
        <title>Sequencing the genomes of 1000 actinobacteria strains.</title>
        <authorList>
            <person name="Klenk H.-P."/>
        </authorList>
    </citation>
    <scope>NUCLEOTIDE SEQUENCE [LARGE SCALE GENOMIC DNA]</scope>
    <source>
        <strain evidence="2 3">DSM 44170</strain>
    </source>
</reference>
<dbReference type="EMBL" id="JAMZEC010000001">
    <property type="protein sequence ID" value="MCP2348549.1"/>
    <property type="molecule type" value="Genomic_DNA"/>
</dbReference>
<name>A0ABT1K4L3_9ACTN</name>
<evidence type="ECO:0000256" key="1">
    <source>
        <dbReference type="SAM" id="SignalP"/>
    </source>
</evidence>
<feature type="signal peptide" evidence="1">
    <location>
        <begin position="1"/>
        <end position="25"/>
    </location>
</feature>
<evidence type="ECO:0000313" key="2">
    <source>
        <dbReference type="EMBL" id="MCP2348549.1"/>
    </source>
</evidence>
<feature type="chain" id="PRO_5046546385" evidence="1">
    <location>
        <begin position="26"/>
        <end position="240"/>
    </location>
</feature>
<keyword evidence="3" id="KW-1185">Reference proteome</keyword>
<evidence type="ECO:0000313" key="3">
    <source>
        <dbReference type="Proteomes" id="UP001320766"/>
    </source>
</evidence>